<dbReference type="PROSITE" id="PS00028">
    <property type="entry name" value="ZINC_FINGER_C2H2_1"/>
    <property type="match status" value="1"/>
</dbReference>
<dbReference type="SUPFAM" id="SSF57667">
    <property type="entry name" value="beta-beta-alpha zinc fingers"/>
    <property type="match status" value="1"/>
</dbReference>
<keyword evidence="2" id="KW-0677">Repeat</keyword>
<proteinExistence type="predicted"/>
<dbReference type="AlphaFoldDB" id="A0A6C0CTT0"/>
<evidence type="ECO:0000256" key="2">
    <source>
        <dbReference type="ARBA" id="ARBA00022737"/>
    </source>
</evidence>
<feature type="domain" description="C2H2-type" evidence="5">
    <location>
        <begin position="86"/>
        <end position="113"/>
    </location>
</feature>
<dbReference type="InterPro" id="IPR013087">
    <property type="entry name" value="Znf_C2H2_type"/>
</dbReference>
<evidence type="ECO:0000256" key="1">
    <source>
        <dbReference type="ARBA" id="ARBA00022723"/>
    </source>
</evidence>
<accession>A0A6C0CTT0</accession>
<dbReference type="InterPro" id="IPR036236">
    <property type="entry name" value="Znf_C2H2_sf"/>
</dbReference>
<protein>
    <recommendedName>
        <fullName evidence="5">C2H2-type domain-containing protein</fullName>
    </recommendedName>
</protein>
<evidence type="ECO:0000256" key="3">
    <source>
        <dbReference type="ARBA" id="ARBA00022771"/>
    </source>
</evidence>
<evidence type="ECO:0000259" key="5">
    <source>
        <dbReference type="PROSITE" id="PS50157"/>
    </source>
</evidence>
<evidence type="ECO:0000313" key="6">
    <source>
        <dbReference type="EMBL" id="QHT07124.1"/>
    </source>
</evidence>
<dbReference type="GO" id="GO:0008270">
    <property type="term" value="F:zinc ion binding"/>
    <property type="evidence" value="ECO:0007669"/>
    <property type="project" value="UniProtKB-KW"/>
</dbReference>
<organism evidence="6">
    <name type="scientific">viral metagenome</name>
    <dbReference type="NCBI Taxonomy" id="1070528"/>
    <lineage>
        <taxon>unclassified sequences</taxon>
        <taxon>metagenomes</taxon>
        <taxon>organismal metagenomes</taxon>
    </lineage>
</organism>
<dbReference type="Gene3D" id="3.30.160.60">
    <property type="entry name" value="Classic Zinc Finger"/>
    <property type="match status" value="1"/>
</dbReference>
<dbReference type="Gene3D" id="1.10.30.50">
    <property type="match status" value="1"/>
</dbReference>
<dbReference type="PANTHER" id="PTHR24409">
    <property type="entry name" value="ZINC FINGER PROTEIN 142"/>
    <property type="match status" value="1"/>
</dbReference>
<name>A0A6C0CTT0_9ZZZZ</name>
<dbReference type="EMBL" id="MN739479">
    <property type="protein sequence ID" value="QHT07124.1"/>
    <property type="molecule type" value="Genomic_DNA"/>
</dbReference>
<dbReference type="SMART" id="SM00355">
    <property type="entry name" value="ZnF_C2H2"/>
    <property type="match status" value="3"/>
</dbReference>
<reference evidence="6" key="1">
    <citation type="journal article" date="2020" name="Nature">
        <title>Giant virus diversity and host interactions through global metagenomics.</title>
        <authorList>
            <person name="Schulz F."/>
            <person name="Roux S."/>
            <person name="Paez-Espino D."/>
            <person name="Jungbluth S."/>
            <person name="Walsh D.A."/>
            <person name="Denef V.J."/>
            <person name="McMahon K.D."/>
            <person name="Konstantinidis K.T."/>
            <person name="Eloe-Fadrosh E.A."/>
            <person name="Kyrpides N.C."/>
            <person name="Woyke T."/>
        </authorList>
    </citation>
    <scope>NUCLEOTIDE SEQUENCE</scope>
    <source>
        <strain evidence="6">GVMAG-M-3300021962-46</strain>
    </source>
</reference>
<dbReference type="PROSITE" id="PS50157">
    <property type="entry name" value="ZINC_FINGER_C2H2_2"/>
    <property type="match status" value="1"/>
</dbReference>
<keyword evidence="4" id="KW-0862">Zinc</keyword>
<keyword evidence="1" id="KW-0479">Metal-binding</keyword>
<keyword evidence="3" id="KW-0863">Zinc-finger</keyword>
<sequence>MEKEEAPKARGISCPICSLDFYKPYNMRRHLLAIHGYTYDEYIQNNSNYKQTFSNDIQINSNDIQSSSNDIQTNSNDKIQHNNIPYKCLKCSKGFCAKWYLTKHMEKCKGIKDRFSCEYCNSLFSHEKSRFGHYKICKAKNKKEENINTNEIIEEINVIEEIPNTTIGSIKKKKQAISATIKRLVWNTHIGEEIGKTKCLCCKITDITQLSFNCGYIIAEANNGNIIVSNLKPICQNCNSSMGTKNMDEFMKTLI</sequence>
<evidence type="ECO:0000256" key="4">
    <source>
        <dbReference type="ARBA" id="ARBA00022833"/>
    </source>
</evidence>